<dbReference type="KEGG" id="arue:QQX03_08670"/>
<dbReference type="EMBL" id="CP127221">
    <property type="protein sequence ID" value="WIW95034.1"/>
    <property type="molecule type" value="Genomic_DNA"/>
</dbReference>
<name>A0A9Y2F1S0_9SPHN</name>
<proteinExistence type="predicted"/>
<sequence length="59" mass="6604">MSNHDLAARVEGAYRKCSDLRERNNGDGTFTIDAAKMMALIELRNLAPEVVLALLREEN</sequence>
<accession>A0A9Y2F1S0</accession>
<reference evidence="1 2" key="1">
    <citation type="submission" date="2023-06" db="EMBL/GenBank/DDBJ databases">
        <title>Altererythrobacter rubellus NBRC 112769 genome.</title>
        <authorList>
            <person name="Zhang K."/>
        </authorList>
    </citation>
    <scope>NUCLEOTIDE SEQUENCE [LARGE SCALE GENOMIC DNA]</scope>
    <source>
        <strain evidence="1 2">NBRC 112769</strain>
    </source>
</reference>
<gene>
    <name evidence="1" type="ORF">QQX03_08670</name>
</gene>
<organism evidence="1 2">
    <name type="scientific">Altererythrobacter rubellus</name>
    <dbReference type="NCBI Taxonomy" id="2173831"/>
    <lineage>
        <taxon>Bacteria</taxon>
        <taxon>Pseudomonadati</taxon>
        <taxon>Pseudomonadota</taxon>
        <taxon>Alphaproteobacteria</taxon>
        <taxon>Sphingomonadales</taxon>
        <taxon>Erythrobacteraceae</taxon>
        <taxon>Altererythrobacter</taxon>
    </lineage>
</organism>
<protein>
    <submittedName>
        <fullName evidence="1">Uncharacterized protein</fullName>
    </submittedName>
</protein>
<dbReference type="RefSeq" id="WP_285975350.1">
    <property type="nucleotide sequence ID" value="NZ_CP127221.1"/>
</dbReference>
<dbReference type="Proteomes" id="UP001231445">
    <property type="component" value="Chromosome"/>
</dbReference>
<evidence type="ECO:0000313" key="1">
    <source>
        <dbReference type="EMBL" id="WIW95034.1"/>
    </source>
</evidence>
<evidence type="ECO:0000313" key="2">
    <source>
        <dbReference type="Proteomes" id="UP001231445"/>
    </source>
</evidence>
<dbReference type="AlphaFoldDB" id="A0A9Y2F1S0"/>
<keyword evidence="2" id="KW-1185">Reference proteome</keyword>